<reference evidence="2 3" key="1">
    <citation type="submission" date="2018-06" db="EMBL/GenBank/DDBJ databases">
        <authorList>
            <consortium name="Pathogen Informatics"/>
            <person name="Doyle S."/>
        </authorList>
    </citation>
    <scope>NUCLEOTIDE SEQUENCE [LARGE SCALE GENOMIC DNA]</scope>
    <source>
        <strain evidence="2 3">NCTC11842</strain>
    </source>
</reference>
<keyword evidence="1" id="KW-0175">Coiled coil</keyword>
<dbReference type="Proteomes" id="UP000250443">
    <property type="component" value="Unassembled WGS sequence"/>
</dbReference>
<evidence type="ECO:0000313" key="3">
    <source>
        <dbReference type="Proteomes" id="UP000250443"/>
    </source>
</evidence>
<evidence type="ECO:0000256" key="1">
    <source>
        <dbReference type="SAM" id="Coils"/>
    </source>
</evidence>
<feature type="coiled-coil region" evidence="1">
    <location>
        <begin position="21"/>
        <end position="48"/>
    </location>
</feature>
<dbReference type="EMBL" id="UAUF01000014">
    <property type="protein sequence ID" value="SPZ11690.1"/>
    <property type="molecule type" value="Genomic_DNA"/>
</dbReference>
<sequence>MKTQELEALAKGLAAGMKPRLKEIAKEQDDLLELIQDLQDRVARLEQEQKP</sequence>
<dbReference type="AlphaFoldDB" id="A0A2X2EYN6"/>
<name>A0A2X2EYN6_PSELU</name>
<protein>
    <submittedName>
        <fullName evidence="2">Uncharacterized protein</fullName>
    </submittedName>
</protein>
<accession>A0A2X2EYN6</accession>
<proteinExistence type="predicted"/>
<evidence type="ECO:0000313" key="2">
    <source>
        <dbReference type="EMBL" id="SPZ11690.1"/>
    </source>
</evidence>
<organism evidence="2 3">
    <name type="scientific">Pseudomonas luteola</name>
    <dbReference type="NCBI Taxonomy" id="47886"/>
    <lineage>
        <taxon>Bacteria</taxon>
        <taxon>Pseudomonadati</taxon>
        <taxon>Pseudomonadota</taxon>
        <taxon>Gammaproteobacteria</taxon>
        <taxon>Pseudomonadales</taxon>
        <taxon>Pseudomonadaceae</taxon>
        <taxon>Pseudomonas</taxon>
    </lineage>
</organism>
<gene>
    <name evidence="2" type="ORF">NCTC11842_03939</name>
</gene>
<dbReference type="RefSeq" id="WP_010795696.1">
    <property type="nucleotide sequence ID" value="NZ_UAUF01000014.1"/>
</dbReference>